<dbReference type="OrthoDB" id="6153032at2759"/>
<keyword evidence="1" id="KW-1185">Reference proteome</keyword>
<dbReference type="InterPro" id="IPR009062">
    <property type="entry name" value="Smac/DIABLO-like_sf"/>
</dbReference>
<name>A0A6J1RLF9_9HYME</name>
<dbReference type="AlphaFoldDB" id="A0A6J1RLF9"/>
<accession>A0A6J1RLF9</accession>
<dbReference type="SUPFAM" id="SSF46984">
    <property type="entry name" value="Smac/diablo"/>
    <property type="match status" value="1"/>
</dbReference>
<reference evidence="2" key="1">
    <citation type="submission" date="2025-08" db="UniProtKB">
        <authorList>
            <consortium name="RefSeq"/>
        </authorList>
    </citation>
    <scope>IDENTIFICATION</scope>
    <source>
        <tissue evidence="2">Whole body</tissue>
    </source>
</reference>
<gene>
    <name evidence="2" type="primary">LOC112468515</name>
</gene>
<dbReference type="GeneID" id="112468515"/>
<evidence type="ECO:0000313" key="2">
    <source>
        <dbReference type="RefSeq" id="XP_024893491.1"/>
    </source>
</evidence>
<sequence>MAMRQVLRKLWKDIRPAMYTSGMLFAHCNSPDKPSENDKLKLAPPDVNKLTHEYMIKQSALDTANSVTQTLTVAYTAIVDLSVEYRTLLNELISLLEETIIHNVSDAHADLIVQLRNEMQERKEKITRLTTYMDYVHKMAVASAELCYMCEMDSLTGTLQQRIEDALDRVKTEINCNAELERAYRLIQEQSIKSSKEITEKQ</sequence>
<dbReference type="Proteomes" id="UP000504618">
    <property type="component" value="Unplaced"/>
</dbReference>
<dbReference type="Gene3D" id="1.20.58.70">
    <property type="match status" value="1"/>
</dbReference>
<dbReference type="GO" id="GO:0005739">
    <property type="term" value="C:mitochondrion"/>
    <property type="evidence" value="ECO:0007669"/>
    <property type="project" value="InterPro"/>
</dbReference>
<proteinExistence type="predicted"/>
<organism evidence="1 2">
    <name type="scientific">Temnothorax curvispinosus</name>
    <dbReference type="NCBI Taxonomy" id="300111"/>
    <lineage>
        <taxon>Eukaryota</taxon>
        <taxon>Metazoa</taxon>
        <taxon>Ecdysozoa</taxon>
        <taxon>Arthropoda</taxon>
        <taxon>Hexapoda</taxon>
        <taxon>Insecta</taxon>
        <taxon>Pterygota</taxon>
        <taxon>Neoptera</taxon>
        <taxon>Endopterygota</taxon>
        <taxon>Hymenoptera</taxon>
        <taxon>Apocrita</taxon>
        <taxon>Aculeata</taxon>
        <taxon>Formicoidea</taxon>
        <taxon>Formicidae</taxon>
        <taxon>Myrmicinae</taxon>
        <taxon>Temnothorax</taxon>
    </lineage>
</organism>
<evidence type="ECO:0000313" key="1">
    <source>
        <dbReference type="Proteomes" id="UP000504618"/>
    </source>
</evidence>
<dbReference type="GO" id="GO:0006915">
    <property type="term" value="P:apoptotic process"/>
    <property type="evidence" value="ECO:0007669"/>
    <property type="project" value="InterPro"/>
</dbReference>
<protein>
    <submittedName>
        <fullName evidence="2">Uncharacterized protein LOC112468515</fullName>
    </submittedName>
</protein>
<dbReference type="RefSeq" id="XP_024893491.1">
    <property type="nucleotide sequence ID" value="XM_025037723.1"/>
</dbReference>